<keyword evidence="1" id="KW-0560">Oxidoreductase</keyword>
<dbReference type="InterPro" id="IPR015815">
    <property type="entry name" value="HIBADH-related"/>
</dbReference>
<accession>A0ABQ5U7B1</accession>
<dbReference type="RefSeq" id="WP_169561391.1">
    <property type="nucleotide sequence ID" value="NZ_BSNF01000008.1"/>
</dbReference>
<evidence type="ECO:0000259" key="4">
    <source>
        <dbReference type="Pfam" id="PF14833"/>
    </source>
</evidence>
<dbReference type="PANTHER" id="PTHR43060">
    <property type="entry name" value="3-HYDROXYISOBUTYRATE DEHYDROGENASE-LIKE 1, MITOCHONDRIAL-RELATED"/>
    <property type="match status" value="1"/>
</dbReference>
<dbReference type="PANTHER" id="PTHR43060:SF15">
    <property type="entry name" value="3-HYDROXYISOBUTYRATE DEHYDROGENASE-LIKE 1, MITOCHONDRIAL-RELATED"/>
    <property type="match status" value="1"/>
</dbReference>
<evidence type="ECO:0000313" key="5">
    <source>
        <dbReference type="EMBL" id="GLQ07311.1"/>
    </source>
</evidence>
<protein>
    <submittedName>
        <fullName evidence="5">Oxidoreductase</fullName>
    </submittedName>
</protein>
<evidence type="ECO:0000256" key="2">
    <source>
        <dbReference type="ARBA" id="ARBA00023027"/>
    </source>
</evidence>
<dbReference type="InterPro" id="IPR006115">
    <property type="entry name" value="6PGDH_NADP-bd"/>
</dbReference>
<evidence type="ECO:0000313" key="6">
    <source>
        <dbReference type="Proteomes" id="UP001161409"/>
    </source>
</evidence>
<dbReference type="PIRSF" id="PIRSF000103">
    <property type="entry name" value="HIBADH"/>
    <property type="match status" value="1"/>
</dbReference>
<feature type="domain" description="3-hydroxyisobutyrate dehydrogenase-like NAD-binding" evidence="4">
    <location>
        <begin position="166"/>
        <end position="280"/>
    </location>
</feature>
<dbReference type="Gene3D" id="3.40.50.720">
    <property type="entry name" value="NAD(P)-binding Rossmann-like Domain"/>
    <property type="match status" value="1"/>
</dbReference>
<keyword evidence="2" id="KW-0520">NAD</keyword>
<evidence type="ECO:0000256" key="1">
    <source>
        <dbReference type="ARBA" id="ARBA00023002"/>
    </source>
</evidence>
<proteinExistence type="predicted"/>
<evidence type="ECO:0000259" key="3">
    <source>
        <dbReference type="Pfam" id="PF03446"/>
    </source>
</evidence>
<keyword evidence="6" id="KW-1185">Reference proteome</keyword>
<dbReference type="Gene3D" id="1.10.1040.10">
    <property type="entry name" value="N-(1-d-carboxylethyl)-l-norvaline Dehydrogenase, domain 2"/>
    <property type="match status" value="1"/>
</dbReference>
<dbReference type="InterPro" id="IPR036291">
    <property type="entry name" value="NAD(P)-bd_dom_sf"/>
</dbReference>
<dbReference type="Pfam" id="PF03446">
    <property type="entry name" value="NAD_binding_2"/>
    <property type="match status" value="1"/>
</dbReference>
<dbReference type="Proteomes" id="UP001161409">
    <property type="component" value="Unassembled WGS sequence"/>
</dbReference>
<gene>
    <name evidence="5" type="ORF">GCM10007924_25320</name>
</gene>
<name>A0ABQ5U7B1_9PROT</name>
<dbReference type="InterPro" id="IPR008927">
    <property type="entry name" value="6-PGluconate_DH-like_C_sf"/>
</dbReference>
<dbReference type="SUPFAM" id="SSF51735">
    <property type="entry name" value="NAD(P)-binding Rossmann-fold domains"/>
    <property type="match status" value="1"/>
</dbReference>
<dbReference type="InterPro" id="IPR013328">
    <property type="entry name" value="6PGD_dom2"/>
</dbReference>
<reference evidence="5" key="2">
    <citation type="submission" date="2023-01" db="EMBL/GenBank/DDBJ databases">
        <title>Draft genome sequence of Sneathiella chinensis strain NBRC 103408.</title>
        <authorList>
            <person name="Sun Q."/>
            <person name="Mori K."/>
        </authorList>
    </citation>
    <scope>NUCLEOTIDE SEQUENCE</scope>
    <source>
        <strain evidence="5">NBRC 103408</strain>
    </source>
</reference>
<dbReference type="InterPro" id="IPR029154">
    <property type="entry name" value="HIBADH-like_NADP-bd"/>
</dbReference>
<reference evidence="5" key="1">
    <citation type="journal article" date="2014" name="Int. J. Syst. Evol. Microbiol.">
        <title>Complete genome of a new Firmicutes species belonging to the dominant human colonic microbiota ('Ruminococcus bicirculans') reveals two chromosomes and a selective capacity to utilize plant glucans.</title>
        <authorList>
            <consortium name="NISC Comparative Sequencing Program"/>
            <person name="Wegmann U."/>
            <person name="Louis P."/>
            <person name="Goesmann A."/>
            <person name="Henrissat B."/>
            <person name="Duncan S.H."/>
            <person name="Flint H.J."/>
        </authorList>
    </citation>
    <scope>NUCLEOTIDE SEQUENCE</scope>
    <source>
        <strain evidence="5">NBRC 103408</strain>
    </source>
</reference>
<comment type="caution">
    <text evidence="5">The sequence shown here is derived from an EMBL/GenBank/DDBJ whole genome shotgun (WGS) entry which is preliminary data.</text>
</comment>
<dbReference type="EMBL" id="BSNF01000008">
    <property type="protein sequence ID" value="GLQ07311.1"/>
    <property type="molecule type" value="Genomic_DNA"/>
</dbReference>
<organism evidence="5 6">
    <name type="scientific">Sneathiella chinensis</name>
    <dbReference type="NCBI Taxonomy" id="349750"/>
    <lineage>
        <taxon>Bacteria</taxon>
        <taxon>Pseudomonadati</taxon>
        <taxon>Pseudomonadota</taxon>
        <taxon>Alphaproteobacteria</taxon>
        <taxon>Sneathiellales</taxon>
        <taxon>Sneathiellaceae</taxon>
        <taxon>Sneathiella</taxon>
    </lineage>
</organism>
<feature type="domain" description="6-phosphogluconate dehydrogenase NADP-binding" evidence="3">
    <location>
        <begin position="3"/>
        <end position="157"/>
    </location>
</feature>
<dbReference type="Pfam" id="PF14833">
    <property type="entry name" value="NAD_binding_11"/>
    <property type="match status" value="1"/>
</dbReference>
<sequence length="291" mass="30947">MTKVAFIGIGNMGFGMASRLMDAGHDLTVYNRTAEKAAPLVEAGARLASSPHDAAKDAEVIMTMLGDDDACRTVWHGEDGILSGPLRPDAVAIECSTLSYEWILEHARLVEKAGPAFLDCPVNGVPAQAVSGDLMLLLGGNKDLIARLQDILKPLSSSQRHFGGIGAGTAFKLIVNLMSSVQIQALAEGLYAADKAGLDLETVVQTLGDSACGSDQVKRNGPVMLAGKFDENVTFAAKWRLKDTRYAVDFEKSVGFNPGLGIETLNRLQQLVDDGFGNSNGARVIETLQKD</sequence>
<dbReference type="SUPFAM" id="SSF48179">
    <property type="entry name" value="6-phosphogluconate dehydrogenase C-terminal domain-like"/>
    <property type="match status" value="1"/>
</dbReference>